<accession>A0A8S5TEM5</accession>
<feature type="domain" description="Large polyvalent protein associated" evidence="2">
    <location>
        <begin position="712"/>
        <end position="757"/>
    </location>
</feature>
<protein>
    <submittedName>
        <fullName evidence="4">Large polyvalent protein associated domain 38</fullName>
    </submittedName>
</protein>
<dbReference type="InterPro" id="IPR040561">
    <property type="entry name" value="LPD38"/>
</dbReference>
<name>A0A8S5TEM5_9CAUD</name>
<sequence>MAFFKLSDLSEKEKKKYLQSIEDQVNERLNSRNSLEKEANDNFNNIFNSKYGQNNNINVGNTNDWATSKIKEKNSADNLLAPVETKINEDLYKNDLKNSAQQYYDNSNISYKNKNIFEDILGIGENLVRGASSGLKQTMNYATAVNKGYKGYNDITNKLARAKYLSTPIQDRKEEDLNKNFIEEAVNNSIQKDNEAVSKNINSMSGKVTQKLSELAPSIGQMGVGAVLSSVNPALGTGYFYSSAAGGYLDDAKSRGMNEKQALVYSSVLGGLEAATEEVGIRNFEKAGAGVKALLSGAGKEGAKTAVENIAKKEITTSVKDVLKNYGIGIADNFIQEAIMDPLQEISANAVGGKADWSGMGQKMLQDGINGGLVAAIVGGANLGINSCIGIVDKNNNGQNVSQTEYKQALQDAQGAGIDIQQNIKDKINEQINNLNNQEGKANIENILNRESVQDIANNSQLQQYNNTNKTVVKDFNESAKRYNIDYNNEDLKEINQMYNKRGITTYFDENTFKNNKDVFSIWKPTYDENGNISGREVVFNPNSQDTKTRVQELAIHELGHDLELNEVQNMILKDASKKENWKNARKSLEDTYKQAYENDGIQISKEDFNKIVDEEATMSILQRELGSQEYVNKLVNQNQSIAKKIYNWVIDKLNKFTGGKNEKLFWTDIRNKFETAYNQEFNKNDSDLKYSIAGKEALKNIKDQQVSKEAYNSYNKAKQMAKNKESNEKIFKETGWYKDKVTGKMKFNFSDKNMKIVDKNYKVGQEFKLKDILVHDTLFEMYPQLKDYKVKIEDMNSNKSKSNSKLNGRYNRLTNELTIDINRFNNISNAEGTLIHEIQHAIQQIEGFAGGTSTKFGKEKYKNNPGEIEARDTSARMIQEKYNQKDLINSMPKSANADTTILEKMKIGLYNYLSNISNEEISNEFNESNKKKNSSNTSENNGLVLGGIKENNVESENNSGSFSLLENKQKQLNIIQKNNKMQDDYHTGIRNIEDIKTFEEAIHDNESFVYGDYSFEDAQKDLERGKVTVYSSKPITQGGFVSTSKNMAQDYAGNGKIYSKEVGINDVAWINGDEGQYANINQKYAAPTKNWQQFVENNYQQQGTGKNLKEYKLAIEKVQENNRKAINSSSNTKNYVENSLNIPTREYFEDKKMQDLLTDEDYKVINDIYEKEGKTDIATKQEKGNYLEKYEGDTESHDDFSNTKRYIENNLNVPTKEYFENKKSQELLTDEDYAILNDIYEKEGRTEILTSKKKDNILGKYENNTASIDDFSNTKKYIENNLNVPTKEFFENKIKQDLLTDEDYAVLNDIYEKEGETKILTEKKKANILEKYVNDKYKFKDSFDELAQKFINKGHYIDKLSKEANNPELKYAYDRNLNSFAEGQYEVGVAQTNNEGKKIGKSINEIWEPIEKQNLTKEFSEYLLHKHNIDRSERNKFVFGSEIGPAESTAIAMELEQRYPKFKEYAKDIKKFNHNNLQCLVDAGLLSNDMVKYLESMYPNYVTISRDLQDSIYAGDKNKTGVNAPIKNATGGNADIQPLKETMAQQAIKIKRLINQNMLGQELAKTLKNSHVEQEGSIQLSPTMLFGLDTLVDTDTKGNKYYTYFENGELQKLKIDDNLYESLKPTERSRLEETLPIKALQKVTSLHRSVLTSSNPIFIVTNFFKDFQDGMFNSKYSSKFVKNYGKALNEIMTKGEYYETYMANGGMTNTYFDYNDGIKKQPNKFVEKIRNANEIVEQLPRMSEFISTLEDGKSLNEALYNAAEITTNFKRGGDITKAINRNGVNFLNASIQGLDKQFRNFSEQKGAKGYVNLLVKATLMGVVPSILNHILLDDDKDYEKLSESTKDLYYLFKNGDGKFIRIPKGRVLSVFGAAARRTLESIEGNEEAWKGFKDTVINQVAPNNPLEDNILAPIMQVKNNKTWYGSDLVSSRLQKELPKNQYDETTDEFSKWLGSKINASPKKINYLIDQYSGGVGDVLLPMITPQAKQNVFKDKFTTDSVLKNKYVSKFYETLEKQNQIANDPLATDEDEIQLKYLNNTSKEMGELYKEKRNVQMSNITNKEKTAKVREIQEKINELAESSLQNYTNFTKTQNSAKIGDQEYYKNGNGEWTSMNEETKQKNSNISTETYSDYKQKVYQETQKQRANGTLNKNQSLKQKDKIQILLNSKYSDKEKKAIYSTYIKNEQDTEYEIMNYANTDIDEYLKYKQQGFDSDYADNGTINGKAISGSRQRKVYEYINSAKMTYEQKLLLLGMQYKLTSGERSTLAKYVDTLNITSDEKLKAYKKIKGFTVYKNGKVSW</sequence>
<proteinExistence type="predicted"/>
<evidence type="ECO:0000256" key="1">
    <source>
        <dbReference type="SAM" id="Coils"/>
    </source>
</evidence>
<feature type="coiled-coil region" evidence="1">
    <location>
        <begin position="418"/>
        <end position="445"/>
    </location>
</feature>
<dbReference type="EMBL" id="BK032816">
    <property type="protein sequence ID" value="DAF61756.1"/>
    <property type="molecule type" value="Genomic_DNA"/>
</dbReference>
<keyword evidence="1" id="KW-0175">Coiled coil</keyword>
<evidence type="ECO:0000259" key="3">
    <source>
        <dbReference type="Pfam" id="PF18857"/>
    </source>
</evidence>
<feature type="domain" description="Large polyvalent protein associated" evidence="3">
    <location>
        <begin position="1836"/>
        <end position="1989"/>
    </location>
</feature>
<evidence type="ECO:0000259" key="2">
    <source>
        <dbReference type="Pfam" id="PF18838"/>
    </source>
</evidence>
<dbReference type="InterPro" id="IPR040696">
    <property type="entry name" value="LPD23"/>
</dbReference>
<organism evidence="4">
    <name type="scientific">Siphoviridae sp. ct1yA16</name>
    <dbReference type="NCBI Taxonomy" id="2827767"/>
    <lineage>
        <taxon>Viruses</taxon>
        <taxon>Duplodnaviria</taxon>
        <taxon>Heunggongvirae</taxon>
        <taxon>Uroviricota</taxon>
        <taxon>Caudoviricetes</taxon>
    </lineage>
</organism>
<evidence type="ECO:0000313" key="4">
    <source>
        <dbReference type="EMBL" id="DAF61756.1"/>
    </source>
</evidence>
<reference evidence="4" key="1">
    <citation type="journal article" date="2021" name="Proc. Natl. Acad. Sci. U.S.A.">
        <title>A Catalog of Tens of Thousands of Viruses from Human Metagenomes Reveals Hidden Associations with Chronic Diseases.</title>
        <authorList>
            <person name="Tisza M.J."/>
            <person name="Buck C.B."/>
        </authorList>
    </citation>
    <scope>NUCLEOTIDE SEQUENCE</scope>
    <source>
        <strain evidence="4">Ct1yA16</strain>
    </source>
</reference>
<dbReference type="Pfam" id="PF18857">
    <property type="entry name" value="LPD38"/>
    <property type="match status" value="1"/>
</dbReference>
<dbReference type="Pfam" id="PF18838">
    <property type="entry name" value="LPD23"/>
    <property type="match status" value="1"/>
</dbReference>